<comment type="caution">
    <text evidence="2">The sequence shown here is derived from an EMBL/GenBank/DDBJ whole genome shotgun (WGS) entry which is preliminary data.</text>
</comment>
<dbReference type="RefSeq" id="WP_247346520.1">
    <property type="nucleotide sequence ID" value="NZ_CP095550.1"/>
</dbReference>
<evidence type="ECO:0008006" key="4">
    <source>
        <dbReference type="Google" id="ProtNLM"/>
    </source>
</evidence>
<evidence type="ECO:0000313" key="2">
    <source>
        <dbReference type="EMBL" id="MFD2214986.1"/>
    </source>
</evidence>
<sequence length="296" mass="33562">MRRILLLIIVLIVSLLVACTSEEQKVYEDALQQAKDKITAEEFVEAQRLLTKAVSAGYEESAEAGHILDQLQQYQELEDLLNEGKFEEVYKAIDGISQIENGSTIISTKAKEFRATTEQHQQQYNRLQTKINESLKLVDNEKYDEANEQLMALDLTDYQASYYESIKTTIAETIASNNKQIAAAIKAEEQRRAEEARQLAEEKARAEAARKNNMLNWTDEEIEQYIADYLGMNANHVIVEVYDRTNSGYSIDTYQDNEALGNGDPGVATALGFFEVRDDGKLYKMDILSGDYILLN</sequence>
<dbReference type="EMBL" id="JBHUIK010000003">
    <property type="protein sequence ID" value="MFD2214986.1"/>
    <property type="molecule type" value="Genomic_DNA"/>
</dbReference>
<keyword evidence="1" id="KW-0175">Coiled coil</keyword>
<gene>
    <name evidence="2" type="ORF">ACFSKK_14950</name>
</gene>
<organism evidence="2 3">
    <name type="scientific">Metabacillus endolithicus</name>
    <dbReference type="NCBI Taxonomy" id="1535204"/>
    <lineage>
        <taxon>Bacteria</taxon>
        <taxon>Bacillati</taxon>
        <taxon>Bacillota</taxon>
        <taxon>Bacilli</taxon>
        <taxon>Bacillales</taxon>
        <taxon>Bacillaceae</taxon>
        <taxon>Metabacillus</taxon>
    </lineage>
</organism>
<keyword evidence="3" id="KW-1185">Reference proteome</keyword>
<evidence type="ECO:0000313" key="3">
    <source>
        <dbReference type="Proteomes" id="UP001597318"/>
    </source>
</evidence>
<accession>A0ABW5C1N1</accession>
<evidence type="ECO:0000256" key="1">
    <source>
        <dbReference type="SAM" id="Coils"/>
    </source>
</evidence>
<feature type="coiled-coil region" evidence="1">
    <location>
        <begin position="185"/>
        <end position="212"/>
    </location>
</feature>
<reference evidence="3" key="1">
    <citation type="journal article" date="2019" name="Int. J. Syst. Evol. Microbiol.">
        <title>The Global Catalogue of Microorganisms (GCM) 10K type strain sequencing project: providing services to taxonomists for standard genome sequencing and annotation.</title>
        <authorList>
            <consortium name="The Broad Institute Genomics Platform"/>
            <consortium name="The Broad Institute Genome Sequencing Center for Infectious Disease"/>
            <person name="Wu L."/>
            <person name="Ma J."/>
        </authorList>
    </citation>
    <scope>NUCLEOTIDE SEQUENCE [LARGE SCALE GENOMIC DNA]</scope>
    <source>
        <strain evidence="3">CGMCC 1.15474</strain>
    </source>
</reference>
<proteinExistence type="predicted"/>
<dbReference type="Proteomes" id="UP001597318">
    <property type="component" value="Unassembled WGS sequence"/>
</dbReference>
<protein>
    <recommendedName>
        <fullName evidence="4">Lipoprotein</fullName>
    </recommendedName>
</protein>
<name>A0ABW5C1N1_9BACI</name>
<dbReference type="PROSITE" id="PS51257">
    <property type="entry name" value="PROKAR_LIPOPROTEIN"/>
    <property type="match status" value="1"/>
</dbReference>